<proteinExistence type="inferred from homology"/>
<dbReference type="GO" id="GO:0006508">
    <property type="term" value="P:proteolysis"/>
    <property type="evidence" value="ECO:0007669"/>
    <property type="project" value="UniProtKB-KW"/>
</dbReference>
<dbReference type="Proteomes" id="UP000183046">
    <property type="component" value="Unassembled WGS sequence"/>
</dbReference>
<dbReference type="Pfam" id="PF02586">
    <property type="entry name" value="SRAP"/>
    <property type="match status" value="1"/>
</dbReference>
<evidence type="ECO:0000256" key="2">
    <source>
        <dbReference type="ARBA" id="ARBA00022670"/>
    </source>
</evidence>
<evidence type="ECO:0000256" key="3">
    <source>
        <dbReference type="ARBA" id="ARBA00022763"/>
    </source>
</evidence>
<sequence>MCSRFVQSRGISEYLKILGLDMTSLKIPAGLCTSKRYNISPGDRVGILTVEEGVAKMEALTWGVRPFWVREKNWPSTITARMETAASSKIFGEIWKNGRAVILADGWYACCKGRKARQHYYFNLQSEKPLFIAAIGYLRERALKPYDGDGFVIVTTESKGSMADIHDRSPLILSAELVREWMDPDTSEERLVEIIQECLAQPDVFKWHPVSNVVNSVKHDGQDLVKPKSEDLD</sequence>
<dbReference type="EMBL" id="FMWB01000015">
    <property type="protein sequence ID" value="SCZ47645.1"/>
    <property type="molecule type" value="Genomic_DNA"/>
</dbReference>
<keyword evidence="4 8" id="KW-0378">Hydrolase</keyword>
<dbReference type="PANTHER" id="PTHR13604">
    <property type="entry name" value="DC12-RELATED"/>
    <property type="match status" value="1"/>
</dbReference>
<evidence type="ECO:0000256" key="6">
    <source>
        <dbReference type="ARBA" id="ARBA00023125"/>
    </source>
</evidence>
<name>A0A1G5PDL6_9PSED</name>
<dbReference type="InterPro" id="IPR003738">
    <property type="entry name" value="SRAP"/>
</dbReference>
<comment type="similarity">
    <text evidence="1 8">Belongs to the SOS response-associated peptidase family.</text>
</comment>
<dbReference type="OrthoDB" id="6192129at2"/>
<accession>A0A1G5PDL6</accession>
<keyword evidence="6" id="KW-0238">DNA-binding</keyword>
<evidence type="ECO:0000256" key="7">
    <source>
        <dbReference type="ARBA" id="ARBA00023239"/>
    </source>
</evidence>
<dbReference type="GO" id="GO:0106300">
    <property type="term" value="P:protein-DNA covalent cross-linking repair"/>
    <property type="evidence" value="ECO:0007669"/>
    <property type="project" value="InterPro"/>
</dbReference>
<keyword evidence="2 8" id="KW-0645">Protease</keyword>
<evidence type="ECO:0000256" key="4">
    <source>
        <dbReference type="ARBA" id="ARBA00022801"/>
    </source>
</evidence>
<dbReference type="GO" id="GO:0016829">
    <property type="term" value="F:lyase activity"/>
    <property type="evidence" value="ECO:0007669"/>
    <property type="project" value="UniProtKB-KW"/>
</dbReference>
<protein>
    <recommendedName>
        <fullName evidence="8">Abasic site processing protein</fullName>
        <ecNumber evidence="8">3.4.-.-</ecNumber>
    </recommendedName>
</protein>
<evidence type="ECO:0000313" key="10">
    <source>
        <dbReference type="Proteomes" id="UP000183046"/>
    </source>
</evidence>
<dbReference type="AlphaFoldDB" id="A0A1G5PDL6"/>
<dbReference type="GO" id="GO:0008233">
    <property type="term" value="F:peptidase activity"/>
    <property type="evidence" value="ECO:0007669"/>
    <property type="project" value="UniProtKB-KW"/>
</dbReference>
<evidence type="ECO:0000256" key="8">
    <source>
        <dbReference type="RuleBase" id="RU364100"/>
    </source>
</evidence>
<reference evidence="10" key="1">
    <citation type="submission" date="2016-10" db="EMBL/GenBank/DDBJ databases">
        <authorList>
            <person name="de Groot N.N."/>
        </authorList>
    </citation>
    <scope>NUCLEOTIDE SEQUENCE [LARGE SCALE GENOMIC DNA]</scope>
    <source>
        <strain evidence="10">DSM 15758</strain>
    </source>
</reference>
<evidence type="ECO:0000256" key="5">
    <source>
        <dbReference type="ARBA" id="ARBA00023124"/>
    </source>
</evidence>
<evidence type="ECO:0000313" key="9">
    <source>
        <dbReference type="EMBL" id="SCZ47645.1"/>
    </source>
</evidence>
<keyword evidence="7" id="KW-0456">Lyase</keyword>
<dbReference type="PANTHER" id="PTHR13604:SF0">
    <property type="entry name" value="ABASIC SITE PROCESSING PROTEIN HMCES"/>
    <property type="match status" value="1"/>
</dbReference>
<dbReference type="EC" id="3.4.-.-" evidence="8"/>
<keyword evidence="3" id="KW-0227">DNA damage</keyword>
<gene>
    <name evidence="9" type="ORF">SAMN05216279_11542</name>
</gene>
<organism evidence="9 10">
    <name type="scientific">Pseudomonas oryzihabitans</name>
    <dbReference type="NCBI Taxonomy" id="47885"/>
    <lineage>
        <taxon>Bacteria</taxon>
        <taxon>Pseudomonadati</taxon>
        <taxon>Pseudomonadota</taxon>
        <taxon>Gammaproteobacteria</taxon>
        <taxon>Pseudomonadales</taxon>
        <taxon>Pseudomonadaceae</taxon>
        <taxon>Pseudomonas</taxon>
    </lineage>
</organism>
<dbReference type="RefSeq" id="WP_074584858.1">
    <property type="nucleotide sequence ID" value="NZ_CP183398.1"/>
</dbReference>
<dbReference type="InterPro" id="IPR036590">
    <property type="entry name" value="SRAP-like"/>
</dbReference>
<dbReference type="GO" id="GO:0003697">
    <property type="term" value="F:single-stranded DNA binding"/>
    <property type="evidence" value="ECO:0007669"/>
    <property type="project" value="InterPro"/>
</dbReference>
<evidence type="ECO:0000256" key="1">
    <source>
        <dbReference type="ARBA" id="ARBA00008136"/>
    </source>
</evidence>
<dbReference type="SUPFAM" id="SSF143081">
    <property type="entry name" value="BB1717-like"/>
    <property type="match status" value="1"/>
</dbReference>
<comment type="caution">
    <text evidence="9">The sequence shown here is derived from an EMBL/GenBank/DDBJ whole genome shotgun (WGS) entry which is preliminary data.</text>
</comment>
<dbReference type="Gene3D" id="3.90.1680.10">
    <property type="entry name" value="SOS response associated peptidase-like"/>
    <property type="match status" value="1"/>
</dbReference>
<keyword evidence="5" id="KW-0190">Covalent protein-DNA linkage</keyword>